<keyword evidence="10" id="KW-1185">Reference proteome</keyword>
<feature type="compositionally biased region" description="Basic and acidic residues" evidence="7">
    <location>
        <begin position="1728"/>
        <end position="1738"/>
    </location>
</feature>
<evidence type="ECO:0000256" key="4">
    <source>
        <dbReference type="ARBA" id="ARBA00022553"/>
    </source>
</evidence>
<dbReference type="InterPro" id="IPR023213">
    <property type="entry name" value="CAT-like_dom_sf"/>
</dbReference>
<feature type="region of interest" description="Disordered" evidence="7">
    <location>
        <begin position="1714"/>
        <end position="1738"/>
    </location>
</feature>
<dbReference type="GO" id="GO:0043041">
    <property type="term" value="P:amino acid activation for nonribosomal peptide biosynthetic process"/>
    <property type="evidence" value="ECO:0007669"/>
    <property type="project" value="TreeGrafter"/>
</dbReference>
<dbReference type="SUPFAM" id="SSF47336">
    <property type="entry name" value="ACP-like"/>
    <property type="match status" value="2"/>
</dbReference>
<keyword evidence="5" id="KW-0276">Fatty acid metabolism</keyword>
<dbReference type="KEGG" id="tum:CBW65_03480"/>
<dbReference type="GO" id="GO:0005829">
    <property type="term" value="C:cytosol"/>
    <property type="evidence" value="ECO:0007669"/>
    <property type="project" value="TreeGrafter"/>
</dbReference>
<dbReference type="InterPro" id="IPR045851">
    <property type="entry name" value="AMP-bd_C_sf"/>
</dbReference>
<evidence type="ECO:0000256" key="1">
    <source>
        <dbReference type="ARBA" id="ARBA00001957"/>
    </source>
</evidence>
<dbReference type="GO" id="GO:0044550">
    <property type="term" value="P:secondary metabolite biosynthetic process"/>
    <property type="evidence" value="ECO:0007669"/>
    <property type="project" value="TreeGrafter"/>
</dbReference>
<dbReference type="FunFam" id="1.10.1200.10:FF:000016">
    <property type="entry name" value="Non-ribosomal peptide synthase"/>
    <property type="match status" value="1"/>
</dbReference>
<comment type="cofactor">
    <cofactor evidence="1">
        <name>pantetheine 4'-phosphate</name>
        <dbReference type="ChEBI" id="CHEBI:47942"/>
    </cofactor>
</comment>
<dbReference type="InterPro" id="IPR036736">
    <property type="entry name" value="ACP-like_sf"/>
</dbReference>
<keyword evidence="4" id="KW-0597">Phosphoprotein</keyword>
<feature type="domain" description="Carrier" evidence="8">
    <location>
        <begin position="599"/>
        <end position="676"/>
    </location>
</feature>
<protein>
    <recommendedName>
        <fullName evidence="8">Carrier domain-containing protein</fullName>
    </recommendedName>
</protein>
<dbReference type="GO" id="GO:0072330">
    <property type="term" value="P:monocarboxylic acid biosynthetic process"/>
    <property type="evidence" value="ECO:0007669"/>
    <property type="project" value="UniProtKB-ARBA"/>
</dbReference>
<reference evidence="10" key="1">
    <citation type="submission" date="2017-05" db="EMBL/GenBank/DDBJ databases">
        <authorList>
            <person name="Sung H."/>
        </authorList>
    </citation>
    <scope>NUCLEOTIDE SEQUENCE [LARGE SCALE GENOMIC DNA]</scope>
    <source>
        <strain evidence="10">AR23208</strain>
    </source>
</reference>
<dbReference type="InterPro" id="IPR001242">
    <property type="entry name" value="Condensation_dom"/>
</dbReference>
<dbReference type="RefSeq" id="WP_087455610.1">
    <property type="nucleotide sequence ID" value="NZ_CP021434.1"/>
</dbReference>
<dbReference type="Gene3D" id="3.30.559.30">
    <property type="entry name" value="Nonribosomal peptide synthetase, condensation domain"/>
    <property type="match status" value="1"/>
</dbReference>
<dbReference type="SUPFAM" id="SSF56801">
    <property type="entry name" value="Acetyl-CoA synthetase-like"/>
    <property type="match status" value="2"/>
</dbReference>
<dbReference type="InterPro" id="IPR029058">
    <property type="entry name" value="AB_hydrolase_fold"/>
</dbReference>
<dbReference type="FunFam" id="3.40.50.980:FF:000001">
    <property type="entry name" value="Non-ribosomal peptide synthetase"/>
    <property type="match status" value="1"/>
</dbReference>
<dbReference type="PANTHER" id="PTHR45527:SF1">
    <property type="entry name" value="FATTY ACID SYNTHASE"/>
    <property type="match status" value="1"/>
</dbReference>
<dbReference type="EMBL" id="CP021434">
    <property type="protein sequence ID" value="ARU60223.1"/>
    <property type="molecule type" value="Genomic_DNA"/>
</dbReference>
<dbReference type="GO" id="GO:0071766">
    <property type="term" value="P:Actinobacterium-type cell wall biogenesis"/>
    <property type="evidence" value="ECO:0007669"/>
    <property type="project" value="UniProtKB-ARBA"/>
</dbReference>
<gene>
    <name evidence="9" type="ORF">CBW65_03480</name>
</gene>
<dbReference type="InterPro" id="IPR025110">
    <property type="entry name" value="AMP-bd_C"/>
</dbReference>
<dbReference type="Pfam" id="PF13193">
    <property type="entry name" value="AMP-binding_C"/>
    <property type="match status" value="1"/>
</dbReference>
<dbReference type="CDD" id="cd19531">
    <property type="entry name" value="LCL_NRPS-like"/>
    <property type="match status" value="1"/>
</dbReference>
<dbReference type="Pfam" id="PF00501">
    <property type="entry name" value="AMP-binding"/>
    <property type="match status" value="2"/>
</dbReference>
<dbReference type="InterPro" id="IPR020845">
    <property type="entry name" value="AMP-binding_CS"/>
</dbReference>
<dbReference type="Pfam" id="PF00668">
    <property type="entry name" value="Condensation"/>
    <property type="match status" value="1"/>
</dbReference>
<dbReference type="InterPro" id="IPR010071">
    <property type="entry name" value="AA_adenyl_dom"/>
</dbReference>
<evidence type="ECO:0000256" key="7">
    <source>
        <dbReference type="SAM" id="MobiDB-lite"/>
    </source>
</evidence>
<dbReference type="GO" id="GO:0006631">
    <property type="term" value="P:fatty acid metabolic process"/>
    <property type="evidence" value="ECO:0007669"/>
    <property type="project" value="UniProtKB-KW"/>
</dbReference>
<evidence type="ECO:0000313" key="10">
    <source>
        <dbReference type="Proteomes" id="UP000195437"/>
    </source>
</evidence>
<dbReference type="InterPro" id="IPR042099">
    <property type="entry name" value="ANL_N_sf"/>
</dbReference>
<evidence type="ECO:0000256" key="6">
    <source>
        <dbReference type="ARBA" id="ARBA00023098"/>
    </source>
</evidence>
<dbReference type="Pfam" id="PF23024">
    <property type="entry name" value="AMP-dom_DIP2-like"/>
    <property type="match status" value="1"/>
</dbReference>
<keyword evidence="6" id="KW-0443">Lipid metabolism</keyword>
<dbReference type="FunFam" id="3.40.50.12780:FF:000013">
    <property type="entry name" value="Long-chain-fatty-acid--AMP ligase FadD32"/>
    <property type="match status" value="1"/>
</dbReference>
<dbReference type="Gene3D" id="3.40.50.12780">
    <property type="entry name" value="N-terminal domain of ligase-like"/>
    <property type="match status" value="2"/>
</dbReference>
<evidence type="ECO:0000313" key="9">
    <source>
        <dbReference type="EMBL" id="ARU60223.1"/>
    </source>
</evidence>
<name>A0A1Y0ILC0_9BACL</name>
<dbReference type="Gene3D" id="1.10.1200.10">
    <property type="entry name" value="ACP-like"/>
    <property type="match status" value="1"/>
</dbReference>
<dbReference type="GO" id="GO:0031177">
    <property type="term" value="F:phosphopantetheine binding"/>
    <property type="evidence" value="ECO:0007669"/>
    <property type="project" value="InterPro"/>
</dbReference>
<proteinExistence type="inferred from homology"/>
<dbReference type="Proteomes" id="UP000195437">
    <property type="component" value="Chromosome"/>
</dbReference>
<dbReference type="CDD" id="cd05931">
    <property type="entry name" value="FAAL"/>
    <property type="match status" value="1"/>
</dbReference>
<dbReference type="InterPro" id="IPR020806">
    <property type="entry name" value="PKS_PP-bd"/>
</dbReference>
<dbReference type="FunFam" id="3.30.300.30:FF:000010">
    <property type="entry name" value="Enterobactin synthetase component F"/>
    <property type="match status" value="1"/>
</dbReference>
<evidence type="ECO:0000259" key="8">
    <source>
        <dbReference type="PROSITE" id="PS50075"/>
    </source>
</evidence>
<dbReference type="PANTHER" id="PTHR45527">
    <property type="entry name" value="NONRIBOSOMAL PEPTIDE SYNTHETASE"/>
    <property type="match status" value="1"/>
</dbReference>
<feature type="domain" description="Carrier" evidence="8">
    <location>
        <begin position="1639"/>
        <end position="1714"/>
    </location>
</feature>
<evidence type="ECO:0000256" key="5">
    <source>
        <dbReference type="ARBA" id="ARBA00022832"/>
    </source>
</evidence>
<dbReference type="InterPro" id="IPR009081">
    <property type="entry name" value="PP-bd_ACP"/>
</dbReference>
<feature type="compositionally biased region" description="Basic and acidic residues" evidence="7">
    <location>
        <begin position="1632"/>
        <end position="1641"/>
    </location>
</feature>
<dbReference type="Gene3D" id="3.30.559.10">
    <property type="entry name" value="Chloramphenicol acetyltransferase-like domain"/>
    <property type="match status" value="1"/>
</dbReference>
<dbReference type="OrthoDB" id="9765680at2"/>
<dbReference type="CDD" id="cd05930">
    <property type="entry name" value="A_NRPS"/>
    <property type="match status" value="1"/>
</dbReference>
<dbReference type="SMART" id="SM00823">
    <property type="entry name" value="PKS_PP"/>
    <property type="match status" value="2"/>
</dbReference>
<dbReference type="InterPro" id="IPR000873">
    <property type="entry name" value="AMP-dep_synth/lig_dom"/>
</dbReference>
<dbReference type="GO" id="GO:0003824">
    <property type="term" value="F:catalytic activity"/>
    <property type="evidence" value="ECO:0007669"/>
    <property type="project" value="InterPro"/>
</dbReference>
<dbReference type="GO" id="GO:0008610">
    <property type="term" value="P:lipid biosynthetic process"/>
    <property type="evidence" value="ECO:0007669"/>
    <property type="project" value="InterPro"/>
</dbReference>
<dbReference type="InterPro" id="IPR040097">
    <property type="entry name" value="FAAL/FAAC"/>
</dbReference>
<sequence length="1738" mass="189322">MSTAYDWPTLVALLRFREETQGSRHAFSFFGEDGSEQQLTYAGLDRKARQLAVRLQRQTERGARVLLLFPPGLDYLISFFGALYAGAVPVPAYPPRQNGNLTRLLQVAADAQATAALTTETIWRGMSKRMEDAPALHGLQWITTEGLDAENGSDWREQTGSRDTLAFLQYTSGSTSAPKGVMLTHGNLLHNLQMIETSFGTTPDSRGVVWLPPYHDMGLIGGILQPVFTGYPMTLMAPVDFITKPLRWLQAITETGATVSGGPNFAYELCLQKIAPEEAEGLDLSRWEQAFTGAEPVRAETMRRFADVFASCGFRKEAFYPCYGLAEGTLLVTGGWKEAAPVEKRFDAGLLAQHQAVETADGAGVLVSSGRVTRTEQKVRIVDPLSLAPLADGKIGEIWVQGGSVALGYWNREEQTQETFRAQVAGDADGYYLRTGDLGFILGGELFVTGRMKDLIIVSGRNHYPQDIEFTVQNCHPGVGNSNGAAFAVEKDGQERLVVVQEVERTYRRGGHEEIVAAIRQAVSLQHGLPLEAVVLLKPASIPKTSSGKIQRHACKARYIDGTLDVLTESRTVSAVSAMAFAEQPQLTREEVLAAPADQRSGALAGWMLSELAQVANISGTSLRADQPLAAAGLDSLMAVELKNRLEETWGVPVTLARLLEGATAEELAEEIVQGMSEAGDVSAAGEIGNGMTYGQRSLWFLQQLDPASTAYHISKLVRVRGPLDADRLADSLQQLQDRHELLRTVYPEVDGQPTAQLVEAARVDFAKVDRASDITDAAQQPFDLAQGPLFRARLFRQSKQEHLLLFSMHHIIADLWSLGMLIGELRELYSGGQAELESAAVFADYVRWQNELLQSKRGEMLQTYWQEQLQGTPPVLNLPADRPRPPVQTYRGATLSLAVPAMVAKGLKELAKQEGATLYMTLLAAFQALLHRSTGQEEIWVGTPTTGRSAAKFKDVFGYFVNPVVMRAAVDGEESFRQLLRQVRTGVLGALSHADYPFPLLVEKLAPKRDLSAAPLFQVMFSLQKSELQGGGDLSGFALNQDGAELVFGDVVLESVSMEQRAAQFDLTLSMVEGEDGLSGTLEFNTDLFDPQTAQRLASCMESLLAGIASRPDCAVGGLPLLSMSGENAKITADDADAPYPTQCLHQLFEQQAEERPDAEALELYGQTLTYRELNARANAVAHGLIARGVERGDAVGLSLPRSSAWIVGMLGVLKAGGAYLPLDPVHPEERLQFMAQDAGAQIVLDEAGLRELTEAANAETHNPDLHVTPEQTAYLIYTSGTTGTPKGVACPHRGAVNLLAEMERRAPLAPNAAGSVWTSFGFDVSVYEVFSALCYGRQLTVLPEEVRADGAACLDMLAEQKVASAYLPPFLLPDLAIFVKNDPGRLQLTRLLVGVEPIRGELLQEIQRHLPGLVIVNGYGPTEASVCATLYTVSDKPERIVPIGTPLPNTEIWLLDQNGLPVPPGVIGELHIGGAGLAHGYIGRPELTAEKFVQLPLTEVRLYKTGDLARLRSDGMLEYCGRLDDQVKVRGFRIELGEIEAVLAACASVRAAAVTVRDDAPGGKRIIGYVVWEEDTDDAARDIGAIRRELKQKLPDYMVPSAFVTLDTLPQTVSGKLDRRKLPAPQDDPAEQREYTAPRNEQEAQLCQLFAVLLGVEQVGVHDHFFERGGHSLLATQALTRVQTLFGVKLPLARLFEAPTPAELAVLIEQAKESAPVKQKPKTTRVAREARRQPRT</sequence>
<comment type="similarity">
    <text evidence="2">Belongs to the ATP-dependent AMP-binding enzyme family.</text>
</comment>
<dbReference type="PROSITE" id="PS50075">
    <property type="entry name" value="CARRIER"/>
    <property type="match status" value="2"/>
</dbReference>
<evidence type="ECO:0000256" key="3">
    <source>
        <dbReference type="ARBA" id="ARBA00022450"/>
    </source>
</evidence>
<dbReference type="SUPFAM" id="SSF52777">
    <property type="entry name" value="CoA-dependent acyltransferases"/>
    <property type="match status" value="2"/>
</dbReference>
<dbReference type="NCBIfam" id="TIGR01733">
    <property type="entry name" value="AA-adenyl-dom"/>
    <property type="match status" value="1"/>
</dbReference>
<accession>A0A1Y0ILC0</accession>
<dbReference type="Gene3D" id="3.40.50.1820">
    <property type="entry name" value="alpha/beta hydrolase"/>
    <property type="match status" value="1"/>
</dbReference>
<dbReference type="Gene3D" id="3.30.300.30">
    <property type="match status" value="2"/>
</dbReference>
<dbReference type="Pfam" id="PF00550">
    <property type="entry name" value="PP-binding"/>
    <property type="match status" value="2"/>
</dbReference>
<evidence type="ECO:0000256" key="2">
    <source>
        <dbReference type="ARBA" id="ARBA00006432"/>
    </source>
</evidence>
<keyword evidence="3" id="KW-0596">Phosphopantetheine</keyword>
<dbReference type="PROSITE" id="PS00455">
    <property type="entry name" value="AMP_BINDING"/>
    <property type="match status" value="2"/>
</dbReference>
<organism evidence="9 10">
    <name type="scientific">Tumebacillus avium</name>
    <dbReference type="NCBI Taxonomy" id="1903704"/>
    <lineage>
        <taxon>Bacteria</taxon>
        <taxon>Bacillati</taxon>
        <taxon>Bacillota</taxon>
        <taxon>Bacilli</taxon>
        <taxon>Bacillales</taxon>
        <taxon>Alicyclobacillaceae</taxon>
        <taxon>Tumebacillus</taxon>
    </lineage>
</organism>
<feature type="region of interest" description="Disordered" evidence="7">
    <location>
        <begin position="1617"/>
        <end position="1641"/>
    </location>
</feature>